<dbReference type="RefSeq" id="WP_063513591.1">
    <property type="nucleotide sequence ID" value="NZ_CP011158.1"/>
</dbReference>
<proteinExistence type="predicted"/>
<sequence>MKISSIANEQDITEKNLGSLFELYLRPTLKEYLRAFYSEGEIEEKLKEALEVFKKPLVDNPSKEADQSETNSSD</sequence>
<organism evidence="1 2">
    <name type="scientific">Moraxella ovis</name>
    <dbReference type="NCBI Taxonomy" id="29433"/>
    <lineage>
        <taxon>Bacteria</taxon>
        <taxon>Pseudomonadati</taxon>
        <taxon>Pseudomonadota</taxon>
        <taxon>Gammaproteobacteria</taxon>
        <taxon>Moraxellales</taxon>
        <taxon>Moraxellaceae</taxon>
        <taxon>Moraxella</taxon>
    </lineage>
</organism>
<gene>
    <name evidence="1" type="ORF">NCTC11227_00485</name>
</gene>
<dbReference type="Proteomes" id="UP000255102">
    <property type="component" value="Unassembled WGS sequence"/>
</dbReference>
<reference evidence="1 2" key="1">
    <citation type="submission" date="2018-06" db="EMBL/GenBank/DDBJ databases">
        <authorList>
            <consortium name="Pathogen Informatics"/>
            <person name="Doyle S."/>
        </authorList>
    </citation>
    <scope>NUCLEOTIDE SEQUENCE [LARGE SCALE GENOMIC DNA]</scope>
    <source>
        <strain evidence="1 2">NCTC11227</strain>
    </source>
</reference>
<protein>
    <submittedName>
        <fullName evidence="1">Uncharacterized protein</fullName>
    </submittedName>
</protein>
<dbReference type="REBASE" id="406647">
    <property type="entry name" value="Mov11227McrBCP"/>
</dbReference>
<accession>A0A378PJ92</accession>
<dbReference type="AlphaFoldDB" id="A0A378PJ92"/>
<evidence type="ECO:0000313" key="1">
    <source>
        <dbReference type="EMBL" id="STY86498.1"/>
    </source>
</evidence>
<name>A0A378PJ92_9GAMM</name>
<dbReference type="EMBL" id="UGPW01000001">
    <property type="protein sequence ID" value="STY86498.1"/>
    <property type="molecule type" value="Genomic_DNA"/>
</dbReference>
<evidence type="ECO:0000313" key="2">
    <source>
        <dbReference type="Proteomes" id="UP000255102"/>
    </source>
</evidence>